<feature type="domain" description="Beta-lactamase-related" evidence="1">
    <location>
        <begin position="27"/>
        <end position="377"/>
    </location>
</feature>
<accession>A0A5N6U915</accession>
<name>A0A5N6U915_ASPAV</name>
<dbReference type="AlphaFoldDB" id="A0A5N6U915"/>
<gene>
    <name evidence="2" type="ORF">BDV25DRAFT_169294</name>
</gene>
<dbReference type="OrthoDB" id="428260at2759"/>
<dbReference type="PANTHER" id="PTHR43283:SF3">
    <property type="entry name" value="BETA-LACTAMASE FAMILY PROTEIN (AFU_ORTHOLOGUE AFUA_5G07500)"/>
    <property type="match status" value="1"/>
</dbReference>
<evidence type="ECO:0000259" key="1">
    <source>
        <dbReference type="Pfam" id="PF00144"/>
    </source>
</evidence>
<dbReference type="EMBL" id="ML742024">
    <property type="protein sequence ID" value="KAE8155113.1"/>
    <property type="molecule type" value="Genomic_DNA"/>
</dbReference>
<proteinExistence type="predicted"/>
<organism evidence="2 3">
    <name type="scientific">Aspergillus avenaceus</name>
    <dbReference type="NCBI Taxonomy" id="36643"/>
    <lineage>
        <taxon>Eukaryota</taxon>
        <taxon>Fungi</taxon>
        <taxon>Dikarya</taxon>
        <taxon>Ascomycota</taxon>
        <taxon>Pezizomycotina</taxon>
        <taxon>Eurotiomycetes</taxon>
        <taxon>Eurotiomycetidae</taxon>
        <taxon>Eurotiales</taxon>
        <taxon>Aspergillaceae</taxon>
        <taxon>Aspergillus</taxon>
        <taxon>Aspergillus subgen. Circumdati</taxon>
    </lineage>
</organism>
<reference evidence="2 3" key="1">
    <citation type="submission" date="2019-04" db="EMBL/GenBank/DDBJ databases">
        <title>Friends and foes A comparative genomics study of 23 Aspergillus species from section Flavi.</title>
        <authorList>
            <consortium name="DOE Joint Genome Institute"/>
            <person name="Kjaerbolling I."/>
            <person name="Vesth T."/>
            <person name="Frisvad J.C."/>
            <person name="Nybo J.L."/>
            <person name="Theobald S."/>
            <person name="Kildgaard S."/>
            <person name="Isbrandt T."/>
            <person name="Kuo A."/>
            <person name="Sato A."/>
            <person name="Lyhne E.K."/>
            <person name="Kogle M.E."/>
            <person name="Wiebenga A."/>
            <person name="Kun R.S."/>
            <person name="Lubbers R.J."/>
            <person name="Makela M.R."/>
            <person name="Barry K."/>
            <person name="Chovatia M."/>
            <person name="Clum A."/>
            <person name="Daum C."/>
            <person name="Haridas S."/>
            <person name="He G."/>
            <person name="LaButti K."/>
            <person name="Lipzen A."/>
            <person name="Mondo S."/>
            <person name="Riley R."/>
            <person name="Salamov A."/>
            <person name="Simmons B.A."/>
            <person name="Magnuson J.K."/>
            <person name="Henrissat B."/>
            <person name="Mortensen U.H."/>
            <person name="Larsen T.O."/>
            <person name="Devries R.P."/>
            <person name="Grigoriev I.V."/>
            <person name="Machida M."/>
            <person name="Baker S.E."/>
            <person name="Andersen M.R."/>
        </authorList>
    </citation>
    <scope>NUCLEOTIDE SEQUENCE [LARGE SCALE GENOMIC DNA]</scope>
    <source>
        <strain evidence="2 3">IBT 18842</strain>
    </source>
</reference>
<dbReference type="SUPFAM" id="SSF56601">
    <property type="entry name" value="beta-lactamase/transpeptidase-like"/>
    <property type="match status" value="1"/>
</dbReference>
<dbReference type="Pfam" id="PF00144">
    <property type="entry name" value="Beta-lactamase"/>
    <property type="match status" value="1"/>
</dbReference>
<evidence type="ECO:0000313" key="2">
    <source>
        <dbReference type="EMBL" id="KAE8155113.1"/>
    </source>
</evidence>
<dbReference type="PANTHER" id="PTHR43283">
    <property type="entry name" value="BETA-LACTAMASE-RELATED"/>
    <property type="match status" value="1"/>
</dbReference>
<dbReference type="Gene3D" id="3.40.710.10">
    <property type="entry name" value="DD-peptidase/beta-lactamase superfamily"/>
    <property type="match status" value="1"/>
</dbReference>
<dbReference type="InterPro" id="IPR012338">
    <property type="entry name" value="Beta-lactam/transpept-like"/>
</dbReference>
<dbReference type="InterPro" id="IPR050789">
    <property type="entry name" value="Diverse_Enzym_Activities"/>
</dbReference>
<sequence>MPFNPFEKAIPALKAHVDAACDPTAINHVPGAVTVVVDRSGREVFAYAGGKRGVGVEKRMSVDSVFWIASCTKLVTAIACWQLVERGHLSLDDTSLVDKHIPELRDVKVMVREGNKLRLEEKKSEVTLRMLLSHTAGFGYSFFHEGVRDYGRPIGFDEVSGDIKDMLQPLVAHPGKRWTYGINLDWPGILVERITNQSLGSYFQEHIFEPLGITDIPFTPNESMKQRLAYMNSRDSNGKLSLRDHICRRGLQAETPEEIQACFNSGGGGLFAKSGEYCKILSTLLNNGVSPHTNNRILQRKTVDELFTHQIPQFPNFGHPAQGFSLGGMVTPTATGRSYTSLWWCGLPNLFWWCDRKAGVAGMVSTQILPMGDRPVMNLWAGLEMIVYGALKKSRL</sequence>
<protein>
    <submittedName>
        <fullName evidence="2">Beta-lactamase/transpeptidase-like protein</fullName>
    </submittedName>
</protein>
<dbReference type="InterPro" id="IPR001466">
    <property type="entry name" value="Beta-lactam-related"/>
</dbReference>
<keyword evidence="3" id="KW-1185">Reference proteome</keyword>
<evidence type="ECO:0000313" key="3">
    <source>
        <dbReference type="Proteomes" id="UP000325780"/>
    </source>
</evidence>
<dbReference type="Proteomes" id="UP000325780">
    <property type="component" value="Unassembled WGS sequence"/>
</dbReference>